<dbReference type="InterPro" id="IPR003859">
    <property type="entry name" value="Galactosyl_T"/>
</dbReference>
<protein>
    <recommendedName>
        <fullName evidence="11">Beta-1,4-galactosyltransferase</fullName>
        <ecNumber evidence="11">2.4.1.-</ecNumber>
    </recommendedName>
</protein>
<gene>
    <name evidence="14" type="ORF">ACJMK2_025111</name>
</gene>
<dbReference type="PRINTS" id="PR02050">
    <property type="entry name" value="B14GALTRFASE"/>
</dbReference>
<evidence type="ECO:0000256" key="2">
    <source>
        <dbReference type="ARBA" id="ARBA00004922"/>
    </source>
</evidence>
<dbReference type="InterPro" id="IPR027995">
    <property type="entry name" value="Galactosyl_T_N"/>
</dbReference>
<evidence type="ECO:0000313" key="14">
    <source>
        <dbReference type="EMBL" id="KAL3885012.1"/>
    </source>
</evidence>
<dbReference type="GO" id="GO:0016020">
    <property type="term" value="C:membrane"/>
    <property type="evidence" value="ECO:0007669"/>
    <property type="project" value="UniProtKB-SubCell"/>
</dbReference>
<evidence type="ECO:0000256" key="6">
    <source>
        <dbReference type="ARBA" id="ARBA00022692"/>
    </source>
</evidence>
<dbReference type="SUPFAM" id="SSF53448">
    <property type="entry name" value="Nucleotide-diphospho-sugar transferases"/>
    <property type="match status" value="1"/>
</dbReference>
<keyword evidence="4 11" id="KW-0328">Glycosyltransferase</keyword>
<keyword evidence="8 11" id="KW-1133">Transmembrane helix</keyword>
<comment type="subcellular location">
    <subcellularLocation>
        <location evidence="1">Membrane</location>
        <topology evidence="1">Single-pass type II membrane protein</topology>
    </subcellularLocation>
</comment>
<dbReference type="AlphaFoldDB" id="A0ABD3XFY4"/>
<comment type="similarity">
    <text evidence="3 11">Belongs to the glycosyltransferase 7 family.</text>
</comment>
<sequence length="361" mass="41351">MMKDGIVTFFVIISCIGTLVILTSYNGVMREHVSCRAYANVSNGGCRCNQAVGHFKKFDDTSLNDSILEELASKSLHEKIAESTRDDKHYHKLAFCPETPPNLVGRLNITENLTLEEVTDPESLKRVIFGGRYRPPDCKARDHVAIIIPYRDRKRDLDVLVRLLHQVLQRQQCDYMIFVVEMALPTAFNKGLINNAGFTTAMMISNFSCVIFQDVDAFMMDDRNLYRCGPDPRHYLAYSTKYGDKGLPYRDLYGGVVGFTPDQFTKVNGFSNLYFGWGEEDNDLTISFSLIRNAKARIKVEGVGTIRFRRYAVEYRELYTWILIGVEQAAITQVVLIFLSPIILNETNKPQKWQHNELWPK</sequence>
<evidence type="ECO:0000256" key="10">
    <source>
        <dbReference type="ARBA" id="ARBA00023180"/>
    </source>
</evidence>
<keyword evidence="10 11" id="KW-0325">Glycoprotein</keyword>
<dbReference type="PANTHER" id="PTHR19300:SF57">
    <property type="entry name" value="BETA-1,4-N-ACETYLGALACTOSAMINYLTRANSFERASE"/>
    <property type="match status" value="1"/>
</dbReference>
<dbReference type="PROSITE" id="PS51257">
    <property type="entry name" value="PROKAR_LIPOPROTEIN"/>
    <property type="match status" value="1"/>
</dbReference>
<feature type="domain" description="Galactosyltransferase N-terminal" evidence="13">
    <location>
        <begin position="96"/>
        <end position="228"/>
    </location>
</feature>
<evidence type="ECO:0000256" key="5">
    <source>
        <dbReference type="ARBA" id="ARBA00022679"/>
    </source>
</evidence>
<comment type="function">
    <text evidence="11">Catalyses the transfer of galactose onto proteins or lipids.</text>
</comment>
<comment type="caution">
    <text evidence="14">The sequence shown here is derived from an EMBL/GenBank/DDBJ whole genome shotgun (WGS) entry which is preliminary data.</text>
</comment>
<feature type="transmembrane region" description="Helical" evidence="11">
    <location>
        <begin position="6"/>
        <end position="28"/>
    </location>
</feature>
<feature type="domain" description="Galactosyltransferase C-terminal" evidence="12">
    <location>
        <begin position="246"/>
        <end position="286"/>
    </location>
</feature>
<evidence type="ECO:0000256" key="11">
    <source>
        <dbReference type="RuleBase" id="RU368121"/>
    </source>
</evidence>
<evidence type="ECO:0000313" key="15">
    <source>
        <dbReference type="Proteomes" id="UP001634394"/>
    </source>
</evidence>
<evidence type="ECO:0000259" key="13">
    <source>
        <dbReference type="Pfam" id="PF13733"/>
    </source>
</evidence>
<comment type="pathway">
    <text evidence="2 11">Protein modification; protein glycosylation.</text>
</comment>
<keyword evidence="6 11" id="KW-0812">Transmembrane</keyword>
<keyword evidence="7 11" id="KW-0735">Signal-anchor</keyword>
<dbReference type="Pfam" id="PF02709">
    <property type="entry name" value="Glyco_transf_7C"/>
    <property type="match status" value="1"/>
</dbReference>
<accession>A0ABD3XFY4</accession>
<dbReference type="InterPro" id="IPR027791">
    <property type="entry name" value="Galactosyl_T_C"/>
</dbReference>
<evidence type="ECO:0000256" key="4">
    <source>
        <dbReference type="ARBA" id="ARBA00022676"/>
    </source>
</evidence>
<name>A0ABD3XFY4_SINWO</name>
<evidence type="ECO:0000256" key="7">
    <source>
        <dbReference type="ARBA" id="ARBA00022968"/>
    </source>
</evidence>
<dbReference type="GO" id="GO:0016757">
    <property type="term" value="F:glycosyltransferase activity"/>
    <property type="evidence" value="ECO:0007669"/>
    <property type="project" value="UniProtKB-KW"/>
</dbReference>
<evidence type="ECO:0000256" key="1">
    <source>
        <dbReference type="ARBA" id="ARBA00004606"/>
    </source>
</evidence>
<dbReference type="Proteomes" id="UP001634394">
    <property type="component" value="Unassembled WGS sequence"/>
</dbReference>
<proteinExistence type="inferred from homology"/>
<dbReference type="Gene3D" id="3.90.550.10">
    <property type="entry name" value="Spore Coat Polysaccharide Biosynthesis Protein SpsA, Chain A"/>
    <property type="match status" value="1"/>
</dbReference>
<keyword evidence="5 11" id="KW-0808">Transferase</keyword>
<keyword evidence="15" id="KW-1185">Reference proteome</keyword>
<evidence type="ECO:0000256" key="3">
    <source>
        <dbReference type="ARBA" id="ARBA00005735"/>
    </source>
</evidence>
<dbReference type="InterPro" id="IPR029044">
    <property type="entry name" value="Nucleotide-diphossugar_trans"/>
</dbReference>
<dbReference type="PANTHER" id="PTHR19300">
    <property type="entry name" value="BETA-1,4-GALACTOSYLTRANSFERASE"/>
    <property type="match status" value="1"/>
</dbReference>
<reference evidence="14 15" key="1">
    <citation type="submission" date="2024-11" db="EMBL/GenBank/DDBJ databases">
        <title>Chromosome-level genome assembly of the freshwater bivalve Anodonta woodiana.</title>
        <authorList>
            <person name="Chen X."/>
        </authorList>
    </citation>
    <scope>NUCLEOTIDE SEQUENCE [LARGE SCALE GENOMIC DNA]</scope>
    <source>
        <strain evidence="14">MN2024</strain>
        <tissue evidence="14">Gills</tissue>
    </source>
</reference>
<dbReference type="Pfam" id="PF13733">
    <property type="entry name" value="Glyco_transf_7N"/>
    <property type="match status" value="1"/>
</dbReference>
<dbReference type="EMBL" id="JBJQND010000002">
    <property type="protein sequence ID" value="KAL3885012.1"/>
    <property type="molecule type" value="Genomic_DNA"/>
</dbReference>
<evidence type="ECO:0000259" key="12">
    <source>
        <dbReference type="Pfam" id="PF02709"/>
    </source>
</evidence>
<evidence type="ECO:0000256" key="9">
    <source>
        <dbReference type="ARBA" id="ARBA00023136"/>
    </source>
</evidence>
<dbReference type="EC" id="2.4.1.-" evidence="11"/>
<organism evidence="14 15">
    <name type="scientific">Sinanodonta woodiana</name>
    <name type="common">Chinese pond mussel</name>
    <name type="synonym">Anodonta woodiana</name>
    <dbReference type="NCBI Taxonomy" id="1069815"/>
    <lineage>
        <taxon>Eukaryota</taxon>
        <taxon>Metazoa</taxon>
        <taxon>Spiralia</taxon>
        <taxon>Lophotrochozoa</taxon>
        <taxon>Mollusca</taxon>
        <taxon>Bivalvia</taxon>
        <taxon>Autobranchia</taxon>
        <taxon>Heteroconchia</taxon>
        <taxon>Palaeoheterodonta</taxon>
        <taxon>Unionida</taxon>
        <taxon>Unionoidea</taxon>
        <taxon>Unionidae</taxon>
        <taxon>Unioninae</taxon>
        <taxon>Sinanodonta</taxon>
    </lineage>
</organism>
<evidence type="ECO:0000256" key="8">
    <source>
        <dbReference type="ARBA" id="ARBA00022989"/>
    </source>
</evidence>
<keyword evidence="9 11" id="KW-0472">Membrane</keyword>